<dbReference type="GO" id="GO:1902670">
    <property type="term" value="F:carbon dioxide binding"/>
    <property type="evidence" value="ECO:0007669"/>
    <property type="project" value="TreeGrafter"/>
</dbReference>
<comment type="caution">
    <text evidence="2">The sequence shown here is derived from an EMBL/GenBank/DDBJ whole genome shotgun (WGS) entry which is preliminary data.</text>
</comment>
<dbReference type="FunFam" id="2.30.30.140:FF:000022">
    <property type="entry name" value="Hydrogenase assembly chaperone HybG"/>
    <property type="match status" value="1"/>
</dbReference>
<reference evidence="2 3" key="1">
    <citation type="submission" date="2006-07" db="EMBL/GenBank/DDBJ databases">
        <title>Annotation of the draft genome assembly of Chlorobium ferroxidans DSM 13031.</title>
        <authorList>
            <consortium name="US DOE Joint Genome Institute (JGI-ORNL)"/>
            <person name="Larimer F."/>
            <person name="Land M."/>
            <person name="Hauser L."/>
        </authorList>
    </citation>
    <scope>NUCLEOTIDE SEQUENCE [LARGE SCALE GENOMIC DNA]</scope>
    <source>
        <strain evidence="2 3">DSM 13031</strain>
    </source>
</reference>
<dbReference type="SUPFAM" id="SSF159127">
    <property type="entry name" value="HupF/HypC-like"/>
    <property type="match status" value="1"/>
</dbReference>
<keyword evidence="3" id="KW-1185">Reference proteome</keyword>
<organism evidence="2 3">
    <name type="scientific">Chlorobium ferrooxidans DSM 13031</name>
    <dbReference type="NCBI Taxonomy" id="377431"/>
    <lineage>
        <taxon>Bacteria</taxon>
        <taxon>Pseudomonadati</taxon>
        <taxon>Chlorobiota</taxon>
        <taxon>Chlorobiia</taxon>
        <taxon>Chlorobiales</taxon>
        <taxon>Chlorobiaceae</taxon>
        <taxon>Chlorobium/Pelodictyon group</taxon>
        <taxon>Chlorobium</taxon>
    </lineage>
</organism>
<evidence type="ECO:0000313" key="2">
    <source>
        <dbReference type="EMBL" id="EAT59927.1"/>
    </source>
</evidence>
<dbReference type="InterPro" id="IPR019812">
    <property type="entry name" value="Hydgase_assmbl_chp_CS"/>
</dbReference>
<reference evidence="2 3" key="2">
    <citation type="submission" date="2006-07" db="EMBL/GenBank/DDBJ databases">
        <title>Sequencing of the draft genome and assembly of Chlorobium ferroxidans DSM 13031.</title>
        <authorList>
            <consortium name="US DOE Joint Genome Institute (JGI-PGF)"/>
            <person name="Copeland A."/>
            <person name="Lucas S."/>
            <person name="Lapidus A."/>
            <person name="Barry K."/>
            <person name="Glavina del Rio T."/>
            <person name="Dalin E."/>
            <person name="Tice H."/>
            <person name="Bruce D."/>
            <person name="Pitluck S."/>
            <person name="Richardson P."/>
        </authorList>
    </citation>
    <scope>NUCLEOTIDE SEQUENCE [LARGE SCALE GENOMIC DNA]</scope>
    <source>
        <strain evidence="2 3">DSM 13031</strain>
    </source>
</reference>
<proteinExistence type="inferred from homology"/>
<evidence type="ECO:0000313" key="3">
    <source>
        <dbReference type="Proteomes" id="UP000004162"/>
    </source>
</evidence>
<sequence length="90" mass="9679">MCLAIPGKLLEISSENGLKMGTIDVNGARTRACLEYVPEIQVGNYTIVHAGFALKIIDEDEAAESLKLWAELVEKGAFEPLEDSPSSGDV</sequence>
<comment type="similarity">
    <text evidence="1">Belongs to the HupF/HypC family.</text>
</comment>
<dbReference type="AlphaFoldDB" id="Q0YUV9"/>
<dbReference type="PROSITE" id="PS01097">
    <property type="entry name" value="HUPF_HYPC"/>
    <property type="match status" value="1"/>
</dbReference>
<dbReference type="GO" id="GO:0005506">
    <property type="term" value="F:iron ion binding"/>
    <property type="evidence" value="ECO:0007669"/>
    <property type="project" value="TreeGrafter"/>
</dbReference>
<dbReference type="GO" id="GO:0051604">
    <property type="term" value="P:protein maturation"/>
    <property type="evidence" value="ECO:0007669"/>
    <property type="project" value="TreeGrafter"/>
</dbReference>
<dbReference type="EMBL" id="AASE01000001">
    <property type="protein sequence ID" value="EAT59927.1"/>
    <property type="molecule type" value="Genomic_DNA"/>
</dbReference>
<protein>
    <submittedName>
        <fullName evidence="2">Hydrogenase assembly chaperone hypC/hupF</fullName>
    </submittedName>
</protein>
<dbReference type="NCBIfam" id="TIGR00074">
    <property type="entry name" value="hypC_hupF"/>
    <property type="match status" value="1"/>
</dbReference>
<dbReference type="RefSeq" id="WP_006365199.1">
    <property type="nucleotide sequence ID" value="NZ_AASE01000001.1"/>
</dbReference>
<dbReference type="Gene3D" id="2.30.30.140">
    <property type="match status" value="1"/>
</dbReference>
<gene>
    <name evidence="2" type="ORF">CferDRAFT_1934</name>
</gene>
<name>Q0YUV9_9CHLB</name>
<dbReference type="Pfam" id="PF01455">
    <property type="entry name" value="HupF_HypC"/>
    <property type="match status" value="1"/>
</dbReference>
<accession>Q0YUV9</accession>
<dbReference type="PANTHER" id="PTHR35177">
    <property type="entry name" value="HYDROGENASE MATURATION FACTOR HYBG"/>
    <property type="match status" value="1"/>
</dbReference>
<evidence type="ECO:0000256" key="1">
    <source>
        <dbReference type="ARBA" id="ARBA00006018"/>
    </source>
</evidence>
<dbReference type="Proteomes" id="UP000004162">
    <property type="component" value="Unassembled WGS sequence"/>
</dbReference>
<dbReference type="OrthoDB" id="9806017at2"/>
<dbReference type="InterPro" id="IPR001109">
    <property type="entry name" value="Hydrogenase_HupF/HypC"/>
</dbReference>
<dbReference type="PANTHER" id="PTHR35177:SF2">
    <property type="entry name" value="HYDROGENASE MATURATION FACTOR HYBG"/>
    <property type="match status" value="1"/>
</dbReference>
<dbReference type="PRINTS" id="PR00445">
    <property type="entry name" value="HUPFHYPC"/>
</dbReference>